<organism evidence="1 2">
    <name type="scientific">Haloterrigena turkmenica (strain ATCC 51198 / DSM 5511 / JCM 9101 / NCIMB 13204 / VKM B-1734 / 4k)</name>
    <name type="common">Halococcus turkmenicus</name>
    <dbReference type="NCBI Taxonomy" id="543526"/>
    <lineage>
        <taxon>Archaea</taxon>
        <taxon>Methanobacteriati</taxon>
        <taxon>Methanobacteriota</taxon>
        <taxon>Stenosarchaea group</taxon>
        <taxon>Halobacteria</taxon>
        <taxon>Halobacteriales</taxon>
        <taxon>Natrialbaceae</taxon>
        <taxon>Haloterrigena</taxon>
    </lineage>
</organism>
<sequence>MSRTVKLLVALFAIVVLWKVVSGGSSDVDIEEIEYEPAE</sequence>
<dbReference type="EMBL" id="CP001860">
    <property type="protein sequence ID" value="ADB60547.1"/>
    <property type="molecule type" value="Genomic_DNA"/>
</dbReference>
<gene>
    <name evidence="1" type="ordered locus">Htur_1662</name>
</gene>
<dbReference type="AlphaFoldDB" id="D2RRI7"/>
<evidence type="ECO:0000313" key="2">
    <source>
        <dbReference type="Proteomes" id="UP000001903"/>
    </source>
</evidence>
<evidence type="ECO:0000313" key="1">
    <source>
        <dbReference type="EMBL" id="ADB60547.1"/>
    </source>
</evidence>
<proteinExistence type="predicted"/>
<keyword evidence="2" id="KW-1185">Reference proteome</keyword>
<dbReference type="KEGG" id="htu:Htur_1662"/>
<accession>D2RRI7</accession>
<dbReference type="HOGENOM" id="CLU_218210_0_0_2"/>
<dbReference type="STRING" id="543526.Htur_1662"/>
<name>D2RRI7_HALTV</name>
<reference evidence="1 2" key="1">
    <citation type="journal article" date="2010" name="Stand. Genomic Sci.">
        <title>Complete genome sequence of Haloterrigena turkmenica type strain (4k).</title>
        <authorList>
            <person name="Saunders E."/>
            <person name="Tindall B.J."/>
            <person name="Fahnrich R."/>
            <person name="Lapidus A."/>
            <person name="Copeland A."/>
            <person name="Del Rio T.G."/>
            <person name="Lucas S."/>
            <person name="Chen F."/>
            <person name="Tice H."/>
            <person name="Cheng J.F."/>
            <person name="Han C."/>
            <person name="Detter J.C."/>
            <person name="Bruce D."/>
            <person name="Goodwin L."/>
            <person name="Chain P."/>
            <person name="Pitluck S."/>
            <person name="Pati A."/>
            <person name="Ivanova N."/>
            <person name="Mavromatis K."/>
            <person name="Chen A."/>
            <person name="Palaniappan K."/>
            <person name="Land M."/>
            <person name="Hauser L."/>
            <person name="Chang Y.J."/>
            <person name="Jeffries C.D."/>
            <person name="Brettin T."/>
            <person name="Rohde M."/>
            <person name="Goker M."/>
            <person name="Bristow J."/>
            <person name="Eisen J.A."/>
            <person name="Markowitz V."/>
            <person name="Hugenholtz P."/>
            <person name="Klenk H.P."/>
            <person name="Kyrpides N.C."/>
        </authorList>
    </citation>
    <scope>NUCLEOTIDE SEQUENCE [LARGE SCALE GENOMIC DNA]</scope>
    <source>
        <strain evidence="2">ATCC 51198 / DSM 5511 / JCM 9101 / NCIMB 13204 / VKM B-1734 / 4k</strain>
    </source>
</reference>
<dbReference type="eggNOG" id="arCOG11143">
    <property type="taxonomic scope" value="Archaea"/>
</dbReference>
<dbReference type="Proteomes" id="UP000001903">
    <property type="component" value="Chromosome"/>
</dbReference>
<protein>
    <submittedName>
        <fullName evidence="1">Uncharacterized protein</fullName>
    </submittedName>
</protein>